<reference evidence="2 3" key="1">
    <citation type="submission" date="2019-02" db="EMBL/GenBank/DDBJ databases">
        <title>Genomic Encyclopedia of Type Strains, Phase IV (KMG-IV): sequencing the most valuable type-strain genomes for metagenomic binning, comparative biology and taxonomic classification.</title>
        <authorList>
            <person name="Goeker M."/>
        </authorList>
    </citation>
    <scope>NUCLEOTIDE SEQUENCE [LARGE SCALE GENOMIC DNA]</scope>
    <source>
        <strain evidence="2 3">DSM 101727</strain>
    </source>
</reference>
<comment type="caution">
    <text evidence="2">The sequence shown here is derived from an EMBL/GenBank/DDBJ whole genome shotgun (WGS) entry which is preliminary data.</text>
</comment>
<evidence type="ECO:0000313" key="2">
    <source>
        <dbReference type="EMBL" id="RZS31439.1"/>
    </source>
</evidence>
<proteinExistence type="predicted"/>
<keyword evidence="1" id="KW-0472">Membrane</keyword>
<feature type="transmembrane region" description="Helical" evidence="1">
    <location>
        <begin position="20"/>
        <end position="43"/>
    </location>
</feature>
<dbReference type="RefSeq" id="WP_130348247.1">
    <property type="nucleotide sequence ID" value="NZ_SGWQ01000014.1"/>
</dbReference>
<evidence type="ECO:0000256" key="1">
    <source>
        <dbReference type="SAM" id="Phobius"/>
    </source>
</evidence>
<protein>
    <submittedName>
        <fullName evidence="2">Uncharacterized protein</fullName>
    </submittedName>
</protein>
<accession>A0A4Q7KD23</accession>
<sequence>MLRWLAEWWGGVELWITQLWFPFQFLLVMGVLLPVCLTVAWALDRIVDFLSARFGPSRGQRVTRSEEPEQADQVASS</sequence>
<keyword evidence="1" id="KW-0812">Transmembrane</keyword>
<keyword evidence="3" id="KW-1185">Reference proteome</keyword>
<dbReference type="OrthoDB" id="4559844at2"/>
<dbReference type="Proteomes" id="UP000294257">
    <property type="component" value="Unassembled WGS sequence"/>
</dbReference>
<dbReference type="EMBL" id="SGWQ01000014">
    <property type="protein sequence ID" value="RZS31439.1"/>
    <property type="molecule type" value="Genomic_DNA"/>
</dbReference>
<keyword evidence="1" id="KW-1133">Transmembrane helix</keyword>
<dbReference type="AlphaFoldDB" id="A0A4Q7KD23"/>
<name>A0A4Q7KD23_9PSEU</name>
<gene>
    <name evidence="2" type="ORF">EV193_114132</name>
</gene>
<organism evidence="2 3">
    <name type="scientific">Herbihabitans rhizosphaerae</name>
    <dbReference type="NCBI Taxonomy" id="1872711"/>
    <lineage>
        <taxon>Bacteria</taxon>
        <taxon>Bacillati</taxon>
        <taxon>Actinomycetota</taxon>
        <taxon>Actinomycetes</taxon>
        <taxon>Pseudonocardiales</taxon>
        <taxon>Pseudonocardiaceae</taxon>
        <taxon>Herbihabitans</taxon>
    </lineage>
</organism>
<evidence type="ECO:0000313" key="3">
    <source>
        <dbReference type="Proteomes" id="UP000294257"/>
    </source>
</evidence>